<sequence>MRFLTLLLVGLCSLMLNAETIPITHFSQMPTIAQPSVSPDGSKIAAIFNTTDQTQVVISDYGSTELKTIVALGGEKYRIDNIAWANNQRVLVTVSQPYVAFGIRVRTTHIYSADLKGESVFELRRNRGGKQTANQFYFESPTLLSVLENDPAHILVTLRDERDDNYSSVFKVNVNTGDFSKYLPNANKIVGWSPDKNGDILLGIGVTGQRNDLTKIVYVRKDTNSDWKKVKTFTPYESETFDPVLYDAESNSIIVLSDHKLHKQALWKFDIATAEFSELLGEAPGTLDVSSAIVESKGNSRKVVGYRYIDNFVKRIFFDKEKLNISSQIESLFAKQGLKATLYDFDESETKYIVSAVSDNSPMKFYLYDKSKQNISYWFSQYPYLEGKKLAYVSAITFKARDGMELKGYLTLPNNVENAPLVLFPHGGPYARDYQYFDPFVQMMANQGYAVLQVNFRGSTGFGNKYETAGYHQWGKAMQTDLLDAVNWVKENGYADTSNACIAGASYGGYAALVAGFQTPDQFKCIISIAGVSDLNEQMSLWRKKGFLSYIENAVKGEDESIKAISPIFHVDKFKVPVLLIHGKKDQLVSYRQSESMYDALKNADKEVEYQEFEYGTHHLNDANNRIKSMELMAEFLAEHLKD</sequence>
<reference evidence="4 5" key="1">
    <citation type="submission" date="2023-10" db="EMBL/GenBank/DDBJ databases">
        <title>Psychrosphaera aquimaarina strain SW33 isolated from seawater.</title>
        <authorList>
            <person name="Bayburt H."/>
            <person name="Kim J.M."/>
            <person name="Choi B.J."/>
            <person name="Jeon C.O."/>
        </authorList>
    </citation>
    <scope>NUCLEOTIDE SEQUENCE [LARGE SCALE GENOMIC DNA]</scope>
    <source>
        <strain evidence="4 5">KCTC 52743</strain>
    </source>
</reference>
<dbReference type="RefSeq" id="WP_216056044.1">
    <property type="nucleotide sequence ID" value="NZ_JAWCUA010000010.1"/>
</dbReference>
<dbReference type="EMBL" id="JAWCUA010000010">
    <property type="protein sequence ID" value="MDU0114212.1"/>
    <property type="molecule type" value="Genomic_DNA"/>
</dbReference>
<dbReference type="InterPro" id="IPR001375">
    <property type="entry name" value="Peptidase_S9_cat"/>
</dbReference>
<keyword evidence="1 4" id="KW-0378">Hydrolase</keyword>
<feature type="chain" id="PRO_5047219414" evidence="2">
    <location>
        <begin position="19"/>
        <end position="643"/>
    </location>
</feature>
<feature type="signal peptide" evidence="2">
    <location>
        <begin position="1"/>
        <end position="18"/>
    </location>
</feature>
<evidence type="ECO:0000313" key="4">
    <source>
        <dbReference type="EMBL" id="MDU0114212.1"/>
    </source>
</evidence>
<gene>
    <name evidence="4" type="ORF">RT723_14685</name>
</gene>
<dbReference type="Proteomes" id="UP001257914">
    <property type="component" value="Unassembled WGS sequence"/>
</dbReference>
<keyword evidence="5" id="KW-1185">Reference proteome</keyword>
<evidence type="ECO:0000256" key="1">
    <source>
        <dbReference type="ARBA" id="ARBA00022801"/>
    </source>
</evidence>
<proteinExistence type="predicted"/>
<dbReference type="Pfam" id="PF00326">
    <property type="entry name" value="Peptidase_S9"/>
    <property type="match status" value="1"/>
</dbReference>
<accession>A0ABU3R3E1</accession>
<protein>
    <submittedName>
        <fullName evidence="4">S9 family peptidase</fullName>
        <ecNumber evidence="4">3.4.-.-</ecNumber>
    </submittedName>
</protein>
<comment type="caution">
    <text evidence="4">The sequence shown here is derived from an EMBL/GenBank/DDBJ whole genome shotgun (WGS) entry which is preliminary data.</text>
</comment>
<dbReference type="PANTHER" id="PTHR42776">
    <property type="entry name" value="SERINE PEPTIDASE S9 FAMILY MEMBER"/>
    <property type="match status" value="1"/>
</dbReference>
<dbReference type="EC" id="3.4.-.-" evidence="4"/>
<organism evidence="4 5">
    <name type="scientific">Psychrosphaera aquimarina</name>
    <dbReference type="NCBI Taxonomy" id="2044854"/>
    <lineage>
        <taxon>Bacteria</taxon>
        <taxon>Pseudomonadati</taxon>
        <taxon>Pseudomonadota</taxon>
        <taxon>Gammaproteobacteria</taxon>
        <taxon>Alteromonadales</taxon>
        <taxon>Pseudoalteromonadaceae</taxon>
        <taxon>Psychrosphaera</taxon>
    </lineage>
</organism>
<evidence type="ECO:0000259" key="3">
    <source>
        <dbReference type="Pfam" id="PF00326"/>
    </source>
</evidence>
<evidence type="ECO:0000256" key="2">
    <source>
        <dbReference type="SAM" id="SignalP"/>
    </source>
</evidence>
<name>A0ABU3R3E1_9GAMM</name>
<dbReference type="PANTHER" id="PTHR42776:SF27">
    <property type="entry name" value="DIPEPTIDYL PEPTIDASE FAMILY MEMBER 6"/>
    <property type="match status" value="1"/>
</dbReference>
<feature type="domain" description="Peptidase S9 prolyl oligopeptidase catalytic" evidence="3">
    <location>
        <begin position="438"/>
        <end position="642"/>
    </location>
</feature>
<keyword evidence="2" id="KW-0732">Signal</keyword>
<evidence type="ECO:0000313" key="5">
    <source>
        <dbReference type="Proteomes" id="UP001257914"/>
    </source>
</evidence>
<dbReference type="GO" id="GO:0016787">
    <property type="term" value="F:hydrolase activity"/>
    <property type="evidence" value="ECO:0007669"/>
    <property type="project" value="UniProtKB-KW"/>
</dbReference>